<evidence type="ECO:0000313" key="1">
    <source>
        <dbReference type="EMBL" id="PEN97897.1"/>
    </source>
</evidence>
<organism evidence="1 2">
    <name type="scientific">Bacillus cereus</name>
    <dbReference type="NCBI Taxonomy" id="1396"/>
    <lineage>
        <taxon>Bacteria</taxon>
        <taxon>Bacillati</taxon>
        <taxon>Bacillota</taxon>
        <taxon>Bacilli</taxon>
        <taxon>Bacillales</taxon>
        <taxon>Bacillaceae</taxon>
        <taxon>Bacillus</taxon>
        <taxon>Bacillus cereus group</taxon>
    </lineage>
</organism>
<accession>A0A9X6UC31</accession>
<dbReference type="Gene3D" id="3.40.50.450">
    <property type="match status" value="1"/>
</dbReference>
<comment type="caution">
    <text evidence="1">The sequence shown here is derived from an EMBL/GenBank/DDBJ whole genome shotgun (WGS) entry which is preliminary data.</text>
</comment>
<dbReference type="RefSeq" id="WP_016084976.1">
    <property type="nucleotide sequence ID" value="NZ_NUAN01000071.1"/>
</dbReference>
<sequence length="188" mass="21285">MKKVYIAGDMLTKGSQMLRAQEREQIKDIGLPFYNPMDNKEINDKANLDNNEGLAEKIVRQDTDAIKESDVIIIEPQPFAMGTMTELGQIKGMKDMAKMILGLAEEGNNPLVMLGEILQLAEKVNNQKVLPHYEDIRRFAGVTESGDRRSLGINQYVYGVCLDLTDGKGFYEWDEILEELQKIKSEEV</sequence>
<dbReference type="AlphaFoldDB" id="A0A9X6UC31"/>
<protein>
    <recommendedName>
        <fullName evidence="3">Nucleoside 2-deoxyribosyltransferase</fullName>
    </recommendedName>
</protein>
<dbReference type="SUPFAM" id="SSF52309">
    <property type="entry name" value="N-(deoxy)ribosyltransferase-like"/>
    <property type="match status" value="1"/>
</dbReference>
<dbReference type="EMBL" id="NUAN01000071">
    <property type="protein sequence ID" value="PEN97897.1"/>
    <property type="molecule type" value="Genomic_DNA"/>
</dbReference>
<name>A0A9X6UC31_BACCE</name>
<gene>
    <name evidence="1" type="ORF">CN553_12740</name>
</gene>
<proteinExistence type="predicted"/>
<evidence type="ECO:0000313" key="2">
    <source>
        <dbReference type="Proteomes" id="UP000220691"/>
    </source>
</evidence>
<dbReference type="Proteomes" id="UP000220691">
    <property type="component" value="Unassembled WGS sequence"/>
</dbReference>
<reference evidence="1 2" key="1">
    <citation type="submission" date="2017-09" db="EMBL/GenBank/DDBJ databases">
        <title>Large-scale bioinformatics analysis of Bacillus genomes uncovers conserved roles of natural products in bacterial physiology.</title>
        <authorList>
            <consortium name="Agbiome Team Llc"/>
            <person name="Bleich R.M."/>
            <person name="Kirk G.J."/>
            <person name="Santa Maria K.C."/>
            <person name="Allen S.E."/>
            <person name="Farag S."/>
            <person name="Shank E.A."/>
            <person name="Bowers A."/>
        </authorList>
    </citation>
    <scope>NUCLEOTIDE SEQUENCE [LARGE SCALE GENOMIC DNA]</scope>
    <source>
        <strain evidence="1 2">AFS027647</strain>
    </source>
</reference>
<dbReference type="Pfam" id="PF05014">
    <property type="entry name" value="Nuc_deoxyrib_tr"/>
    <property type="match status" value="1"/>
</dbReference>
<evidence type="ECO:0008006" key="3">
    <source>
        <dbReference type="Google" id="ProtNLM"/>
    </source>
</evidence>
<dbReference type="InterPro" id="IPR007710">
    <property type="entry name" value="Nucleoside_deoxyribTrfase"/>
</dbReference>